<dbReference type="HOGENOM" id="CLU_3174883_0_0_6"/>
<dbReference type="AlphaFoldDB" id="A0A077PI01"/>
<dbReference type="EMBL" id="CBSY010000193">
    <property type="protein sequence ID" value="CDH20653.1"/>
    <property type="molecule type" value="Genomic_DNA"/>
</dbReference>
<evidence type="ECO:0000313" key="1">
    <source>
        <dbReference type="EMBL" id="CDH20653.1"/>
    </source>
</evidence>
<gene>
    <name evidence="1" type="ORF">XBKQ1_2720020</name>
</gene>
<accession>A0A077PI01</accession>
<proteinExistence type="predicted"/>
<sequence length="47" mass="5621">MINYEKLFSHELLADFSVMYQKKIFLLSFIFNIKKPASAGFFQSIQW</sequence>
<name>A0A077PI01_XENBV</name>
<reference evidence="1" key="1">
    <citation type="submission" date="2013-07" db="EMBL/GenBank/DDBJ databases">
        <title>Sub-species coevolution in mutualistic symbiosis.</title>
        <authorList>
            <person name="Murfin K."/>
            <person name="Klassen J."/>
            <person name="Lee M."/>
            <person name="Forst S."/>
            <person name="Stock P."/>
            <person name="Goodrich-Blair H."/>
        </authorList>
    </citation>
    <scope>NUCLEOTIDE SEQUENCE [LARGE SCALE GENOMIC DNA]</scope>
    <source>
        <strain evidence="1">Kraussei Quebec</strain>
    </source>
</reference>
<protein>
    <submittedName>
        <fullName evidence="1">Uncharacterized protein</fullName>
    </submittedName>
</protein>
<comment type="caution">
    <text evidence="1">The sequence shown here is derived from an EMBL/GenBank/DDBJ whole genome shotgun (WGS) entry which is preliminary data.</text>
</comment>
<organism evidence="1 2">
    <name type="scientific">Xenorhabdus bovienii str. kraussei Quebec</name>
    <dbReference type="NCBI Taxonomy" id="1398203"/>
    <lineage>
        <taxon>Bacteria</taxon>
        <taxon>Pseudomonadati</taxon>
        <taxon>Pseudomonadota</taxon>
        <taxon>Gammaproteobacteria</taxon>
        <taxon>Enterobacterales</taxon>
        <taxon>Morganellaceae</taxon>
        <taxon>Xenorhabdus</taxon>
    </lineage>
</organism>
<keyword evidence="2" id="KW-1185">Reference proteome</keyword>
<dbReference type="Proteomes" id="UP000028500">
    <property type="component" value="Unassembled WGS sequence"/>
</dbReference>
<evidence type="ECO:0000313" key="2">
    <source>
        <dbReference type="Proteomes" id="UP000028500"/>
    </source>
</evidence>